<dbReference type="PROSITE" id="PS51257">
    <property type="entry name" value="PROKAR_LIPOPROTEIN"/>
    <property type="match status" value="1"/>
</dbReference>
<evidence type="ECO:0000313" key="3">
    <source>
        <dbReference type="Proteomes" id="UP000552954"/>
    </source>
</evidence>
<keyword evidence="1" id="KW-0812">Transmembrane</keyword>
<dbReference type="AlphaFoldDB" id="A0A849KH90"/>
<evidence type="ECO:0000313" key="2">
    <source>
        <dbReference type="EMBL" id="NNU43453.1"/>
    </source>
</evidence>
<proteinExistence type="predicted"/>
<feature type="transmembrane region" description="Helical" evidence="1">
    <location>
        <begin position="49"/>
        <end position="68"/>
    </location>
</feature>
<keyword evidence="1" id="KW-1133">Transmembrane helix</keyword>
<evidence type="ECO:0008006" key="4">
    <source>
        <dbReference type="Google" id="ProtNLM"/>
    </source>
</evidence>
<keyword evidence="3" id="KW-1185">Reference proteome</keyword>
<reference evidence="2 3" key="1">
    <citation type="submission" date="2020-05" db="EMBL/GenBank/DDBJ databases">
        <authorList>
            <person name="Khan S.A."/>
            <person name="Jeon C.O."/>
            <person name="Chun B.H."/>
        </authorList>
    </citation>
    <scope>NUCLEOTIDE SEQUENCE [LARGE SCALE GENOMIC DNA]</scope>
    <source>
        <strain evidence="2 3">B156</strain>
    </source>
</reference>
<organism evidence="2 3">
    <name type="scientific">Ramlibacter montanisoli</name>
    <dbReference type="NCBI Taxonomy" id="2732512"/>
    <lineage>
        <taxon>Bacteria</taxon>
        <taxon>Pseudomonadati</taxon>
        <taxon>Pseudomonadota</taxon>
        <taxon>Betaproteobacteria</taxon>
        <taxon>Burkholderiales</taxon>
        <taxon>Comamonadaceae</taxon>
        <taxon>Ramlibacter</taxon>
    </lineage>
</organism>
<sequence>MVNRMMWIAWPAFLAACMLELLVFAFVDPLELQWSGQALGWSRQTVYTASFFAFWLVSMVACALTTLLRITPAEVNECPFDRGQRPAGCPGESGFVS</sequence>
<dbReference type="RefSeq" id="WP_171558673.1">
    <property type="nucleotide sequence ID" value="NZ_JABFCS010000001.1"/>
</dbReference>
<name>A0A849KH90_9BURK</name>
<keyword evidence="1" id="KW-0472">Membrane</keyword>
<evidence type="ECO:0000256" key="1">
    <source>
        <dbReference type="SAM" id="Phobius"/>
    </source>
</evidence>
<accession>A0A849KH90</accession>
<gene>
    <name evidence="2" type="ORF">HK415_10220</name>
</gene>
<reference evidence="2 3" key="2">
    <citation type="submission" date="2020-06" db="EMBL/GenBank/DDBJ databases">
        <title>Ramlibacter rhizophilus sp. nov., isolated from rhizosphere soil of national flower Mugunghwa from South Korea.</title>
        <authorList>
            <person name="Zheng-Fei Y."/>
            <person name="Huan T."/>
        </authorList>
    </citation>
    <scope>NUCLEOTIDE SEQUENCE [LARGE SCALE GENOMIC DNA]</scope>
    <source>
        <strain evidence="2 3">B156</strain>
    </source>
</reference>
<dbReference type="Proteomes" id="UP000552954">
    <property type="component" value="Unassembled WGS sequence"/>
</dbReference>
<protein>
    <recommendedName>
        <fullName evidence="4">Transmembrane protein</fullName>
    </recommendedName>
</protein>
<comment type="caution">
    <text evidence="2">The sequence shown here is derived from an EMBL/GenBank/DDBJ whole genome shotgun (WGS) entry which is preliminary data.</text>
</comment>
<dbReference type="EMBL" id="JABFCS010000001">
    <property type="protein sequence ID" value="NNU43453.1"/>
    <property type="molecule type" value="Genomic_DNA"/>
</dbReference>